<evidence type="ECO:0000259" key="1">
    <source>
        <dbReference type="Pfam" id="PF18755"/>
    </source>
</evidence>
<dbReference type="RefSeq" id="WP_378520534.1">
    <property type="nucleotide sequence ID" value="NZ_CBCSDI010000012.1"/>
</dbReference>
<accession>A0ABV6E743</accession>
<name>A0ABV6E743_9ACTN</name>
<gene>
    <name evidence="2" type="ORF">ACFFJG_19865</name>
</gene>
<comment type="caution">
    <text evidence="2">The sequence shown here is derived from an EMBL/GenBank/DDBJ whole genome shotgun (WGS) entry which is preliminary data.</text>
</comment>
<sequence>MSQDGGVECVHGLTAAWCSDCSQEQGALPKRGTGSKRTIDPKMRDLLGAGVVVPGTELRGRHKGALHTATLQSDGTIYLDGRYFDSPTGAATYITGTSVNGWIWWRIGDDLLADLRSQLDTNR</sequence>
<proteinExistence type="predicted"/>
<evidence type="ECO:0000313" key="2">
    <source>
        <dbReference type="EMBL" id="MFC0224756.1"/>
    </source>
</evidence>
<dbReference type="Proteomes" id="UP001589698">
    <property type="component" value="Unassembled WGS sequence"/>
</dbReference>
<keyword evidence="3" id="KW-1185">Reference proteome</keyword>
<feature type="domain" description="RAMA" evidence="1">
    <location>
        <begin position="33"/>
        <end position="119"/>
    </location>
</feature>
<dbReference type="InterPro" id="IPR040843">
    <property type="entry name" value="RAMA"/>
</dbReference>
<dbReference type="EMBL" id="JBHLXH010000003">
    <property type="protein sequence ID" value="MFC0224756.1"/>
    <property type="molecule type" value="Genomic_DNA"/>
</dbReference>
<reference evidence="2 3" key="1">
    <citation type="submission" date="2024-09" db="EMBL/GenBank/DDBJ databases">
        <authorList>
            <person name="Sun Q."/>
            <person name="Mori K."/>
        </authorList>
    </citation>
    <scope>NUCLEOTIDE SEQUENCE [LARGE SCALE GENOMIC DNA]</scope>
    <source>
        <strain evidence="2 3">CCM 8654</strain>
    </source>
</reference>
<protein>
    <submittedName>
        <fullName evidence="2">DUF2924 domain-containing protein</fullName>
    </submittedName>
</protein>
<dbReference type="Pfam" id="PF18755">
    <property type="entry name" value="RAMA"/>
    <property type="match status" value="1"/>
</dbReference>
<evidence type="ECO:0000313" key="3">
    <source>
        <dbReference type="Proteomes" id="UP001589698"/>
    </source>
</evidence>
<organism evidence="2 3">
    <name type="scientific">Nocardioides zeicaulis</name>
    <dbReference type="NCBI Taxonomy" id="1776857"/>
    <lineage>
        <taxon>Bacteria</taxon>
        <taxon>Bacillati</taxon>
        <taxon>Actinomycetota</taxon>
        <taxon>Actinomycetes</taxon>
        <taxon>Propionibacteriales</taxon>
        <taxon>Nocardioidaceae</taxon>
        <taxon>Nocardioides</taxon>
    </lineage>
</organism>